<dbReference type="EMBL" id="ML170170">
    <property type="protein sequence ID" value="TDL23552.1"/>
    <property type="molecule type" value="Genomic_DNA"/>
</dbReference>
<dbReference type="VEuPathDB" id="FungiDB:BD410DRAFT_802775"/>
<evidence type="ECO:0000313" key="1">
    <source>
        <dbReference type="EMBL" id="TDL23552.1"/>
    </source>
</evidence>
<keyword evidence="2" id="KW-1185">Reference proteome</keyword>
<dbReference type="AlphaFoldDB" id="A0A4Y7Q8W6"/>
<name>A0A4Y7Q8W6_9AGAM</name>
<evidence type="ECO:0000313" key="2">
    <source>
        <dbReference type="Proteomes" id="UP000294933"/>
    </source>
</evidence>
<protein>
    <submittedName>
        <fullName evidence="1">Uncharacterized protein</fullName>
    </submittedName>
</protein>
<gene>
    <name evidence="1" type="ORF">BD410DRAFT_802775</name>
</gene>
<proteinExistence type="predicted"/>
<accession>A0A4Y7Q8W6</accession>
<reference evidence="1 2" key="1">
    <citation type="submission" date="2018-06" db="EMBL/GenBank/DDBJ databases">
        <title>A transcriptomic atlas of mushroom development highlights an independent origin of complex multicellularity.</title>
        <authorList>
            <consortium name="DOE Joint Genome Institute"/>
            <person name="Krizsan K."/>
            <person name="Almasi E."/>
            <person name="Merenyi Z."/>
            <person name="Sahu N."/>
            <person name="Viragh M."/>
            <person name="Koszo T."/>
            <person name="Mondo S."/>
            <person name="Kiss B."/>
            <person name="Balint B."/>
            <person name="Kues U."/>
            <person name="Barry K."/>
            <person name="Hegedus J.C."/>
            <person name="Henrissat B."/>
            <person name="Johnson J."/>
            <person name="Lipzen A."/>
            <person name="Ohm R."/>
            <person name="Nagy I."/>
            <person name="Pangilinan J."/>
            <person name="Yan J."/>
            <person name="Xiong Y."/>
            <person name="Grigoriev I.V."/>
            <person name="Hibbett D.S."/>
            <person name="Nagy L.G."/>
        </authorList>
    </citation>
    <scope>NUCLEOTIDE SEQUENCE [LARGE SCALE GENOMIC DNA]</scope>
    <source>
        <strain evidence="1 2">SZMC22713</strain>
    </source>
</reference>
<sequence length="151" mass="16216">MKVELQENVGTNSVHGNNGATTRAVTSHAAPVITVVHVPIHGQHNGVNVCGEASLIIGFGWCKCLKLMCRKRTPCSSDGRKSGGAYPFLPTFPPPMYVRFMLSETWENTLTPVVSNVQSLYCGMAQLHVWLAQLQDAVVAGKSFSTVTAAS</sequence>
<dbReference type="Proteomes" id="UP000294933">
    <property type="component" value="Unassembled WGS sequence"/>
</dbReference>
<organism evidence="1 2">
    <name type="scientific">Rickenella mellea</name>
    <dbReference type="NCBI Taxonomy" id="50990"/>
    <lineage>
        <taxon>Eukaryota</taxon>
        <taxon>Fungi</taxon>
        <taxon>Dikarya</taxon>
        <taxon>Basidiomycota</taxon>
        <taxon>Agaricomycotina</taxon>
        <taxon>Agaricomycetes</taxon>
        <taxon>Hymenochaetales</taxon>
        <taxon>Rickenellaceae</taxon>
        <taxon>Rickenella</taxon>
    </lineage>
</organism>